<sequence length="459" mass="52569">MDQKFLWGSALAANQCEGAYLAGGKGESIIDRLPAGKDRFLVMEDPVHHADQNYDFYPSHEGVHFYQNYKEDLKLLAEMGINSLRISISWPRIFPKGIEEEPNEEGLRFYDEIFAELARYQITPIVTMNHFDTPYYLSKNFNGWAETITRECFLRYAKTILTRYHDQVPYWIPCNEINMAKHLPYVGAGIQAKTPQSVADAINNLLIANASCVKMAHELDSNLKVGCMLAAGNTYPATPKPEDVMLSIEKDRDNLMFVDVQVRGQYPNYYLKSLAHDGIKLNLSTEEKEILAENPVDFVSFSYYNSRMCSVEGSQKSTQGNVFATMKNPYLKETDWGWQIDPVGLRITMNTLYDRYQKPLMIVENGLGAHDELVNGEVYDQERIDFLQRHIEQMQLAISVDGVETLGYLSWSALDLNSASTGQMSKRYGFIYVDLDDKGKGSYQRIPKASYYWYQNFLK</sequence>
<dbReference type="GO" id="GO:0005829">
    <property type="term" value="C:cytosol"/>
    <property type="evidence" value="ECO:0007669"/>
    <property type="project" value="TreeGrafter"/>
</dbReference>
<dbReference type="RefSeq" id="WP_425613241.1">
    <property type="nucleotide sequence ID" value="NZ_AP026802.1"/>
</dbReference>
<dbReference type="FunFam" id="3.20.20.80:FF:000004">
    <property type="entry name" value="Beta-glucosidase 6-phospho-beta-glucosidase"/>
    <property type="match status" value="1"/>
</dbReference>
<protein>
    <submittedName>
        <fullName evidence="5">6-phospho-beta-glucosidase</fullName>
    </submittedName>
</protein>
<evidence type="ECO:0000256" key="1">
    <source>
        <dbReference type="ARBA" id="ARBA00010838"/>
    </source>
</evidence>
<accession>A0AAU9DK92</accession>
<dbReference type="InterPro" id="IPR033132">
    <property type="entry name" value="GH_1_N_CS"/>
</dbReference>
<organism evidence="5 6">
    <name type="scientific">Xylocopilactobacillus apicola</name>
    <dbReference type="NCBI Taxonomy" id="2932184"/>
    <lineage>
        <taxon>Bacteria</taxon>
        <taxon>Bacillati</taxon>
        <taxon>Bacillota</taxon>
        <taxon>Bacilli</taxon>
        <taxon>Lactobacillales</taxon>
        <taxon>Lactobacillaceae</taxon>
        <taxon>Xylocopilactobacillus</taxon>
    </lineage>
</organism>
<dbReference type="GO" id="GO:0008422">
    <property type="term" value="F:beta-glucosidase activity"/>
    <property type="evidence" value="ECO:0007669"/>
    <property type="project" value="TreeGrafter"/>
</dbReference>
<dbReference type="SUPFAM" id="SSF51445">
    <property type="entry name" value="(Trans)glycosidases"/>
    <property type="match status" value="1"/>
</dbReference>
<proteinExistence type="inferred from homology"/>
<keyword evidence="2" id="KW-0378">Hydrolase</keyword>
<dbReference type="Gene3D" id="3.20.20.80">
    <property type="entry name" value="Glycosidases"/>
    <property type="match status" value="1"/>
</dbReference>
<dbReference type="InterPro" id="IPR017853">
    <property type="entry name" value="GH"/>
</dbReference>
<dbReference type="PANTHER" id="PTHR10353">
    <property type="entry name" value="GLYCOSYL HYDROLASE"/>
    <property type="match status" value="1"/>
</dbReference>
<gene>
    <name evidence="5" type="ORF">XA3_13920</name>
</gene>
<evidence type="ECO:0000256" key="2">
    <source>
        <dbReference type="ARBA" id="ARBA00022801"/>
    </source>
</evidence>
<dbReference type="EMBL" id="AP026802">
    <property type="protein sequence ID" value="BDR58951.1"/>
    <property type="molecule type" value="Genomic_DNA"/>
</dbReference>
<dbReference type="AlphaFoldDB" id="A0AAU9DK92"/>
<dbReference type="Pfam" id="PF00232">
    <property type="entry name" value="Glyco_hydro_1"/>
    <property type="match status" value="1"/>
</dbReference>
<evidence type="ECO:0000313" key="5">
    <source>
        <dbReference type="EMBL" id="BDR58951.1"/>
    </source>
</evidence>
<name>A0AAU9DK92_9LACO</name>
<evidence type="ECO:0000256" key="4">
    <source>
        <dbReference type="RuleBase" id="RU003690"/>
    </source>
</evidence>
<dbReference type="GO" id="GO:0016052">
    <property type="term" value="P:carbohydrate catabolic process"/>
    <property type="evidence" value="ECO:0007669"/>
    <property type="project" value="TreeGrafter"/>
</dbReference>
<evidence type="ECO:0000256" key="3">
    <source>
        <dbReference type="ARBA" id="ARBA00023295"/>
    </source>
</evidence>
<dbReference type="Proteomes" id="UP001321861">
    <property type="component" value="Chromosome"/>
</dbReference>
<comment type="similarity">
    <text evidence="1 4">Belongs to the glycosyl hydrolase 1 family.</text>
</comment>
<dbReference type="PROSITE" id="PS00653">
    <property type="entry name" value="GLYCOSYL_HYDROL_F1_2"/>
    <property type="match status" value="1"/>
</dbReference>
<dbReference type="InterPro" id="IPR001360">
    <property type="entry name" value="Glyco_hydro_1"/>
</dbReference>
<keyword evidence="6" id="KW-1185">Reference proteome</keyword>
<dbReference type="KEGG" id="xap:XA3_13920"/>
<dbReference type="PRINTS" id="PR00131">
    <property type="entry name" value="GLHYDRLASE1"/>
</dbReference>
<reference evidence="5 6" key="1">
    <citation type="journal article" date="2023" name="Microbiol. Spectr.">
        <title>Symbiosis of Carpenter Bees with Uncharacterized Lactic Acid Bacteria Showing NAD Auxotrophy.</title>
        <authorList>
            <person name="Kawasaki S."/>
            <person name="Ozawa K."/>
            <person name="Mori T."/>
            <person name="Yamamoto A."/>
            <person name="Ito M."/>
            <person name="Ohkuma M."/>
            <person name="Sakamoto M."/>
            <person name="Matsutani M."/>
        </authorList>
    </citation>
    <scope>NUCLEOTIDE SEQUENCE [LARGE SCALE GENOMIC DNA]</scope>
    <source>
        <strain evidence="5 6">XA3</strain>
    </source>
</reference>
<keyword evidence="3" id="KW-0326">Glycosidase</keyword>
<evidence type="ECO:0000313" key="6">
    <source>
        <dbReference type="Proteomes" id="UP001321861"/>
    </source>
</evidence>
<dbReference type="PANTHER" id="PTHR10353:SF296">
    <property type="entry name" value="6-PHOSPHO-BETA-GLUCOSIDASE"/>
    <property type="match status" value="1"/>
</dbReference>